<sequence>MKMKKIDIAEYLSEALHLRDRQVVDFLEERAVVEPVKKRDQIFVIGKRPEYVALAVDGVFRAFYVNEDDMEVTDCLVGTPGESLMPGFDLDAPAPATMEALTKGAVFKIRLADFRQLMRMSPAVGSIYQDMIQRAGQYHLEKGRVISSYMAEKKYRWFLETHGDLDNRIPDKYIASYLHMSPVTLSQIKKHLREAEGAEA</sequence>
<dbReference type="InterPro" id="IPR000595">
    <property type="entry name" value="cNMP-bd_dom"/>
</dbReference>
<dbReference type="AlphaFoldDB" id="A0A9D1W6F4"/>
<proteinExistence type="predicted"/>
<dbReference type="SUPFAM" id="SSF51206">
    <property type="entry name" value="cAMP-binding domain-like"/>
    <property type="match status" value="1"/>
</dbReference>
<protein>
    <submittedName>
        <fullName evidence="1">Crp/Fnr family transcriptional regulator</fullName>
    </submittedName>
</protein>
<dbReference type="Proteomes" id="UP000886780">
    <property type="component" value="Unassembled WGS sequence"/>
</dbReference>
<organism evidence="1 2">
    <name type="scientific">Candidatus Lachnoclostridium stercoripullorum</name>
    <dbReference type="NCBI Taxonomy" id="2838635"/>
    <lineage>
        <taxon>Bacteria</taxon>
        <taxon>Bacillati</taxon>
        <taxon>Bacillota</taxon>
        <taxon>Clostridia</taxon>
        <taxon>Lachnospirales</taxon>
        <taxon>Lachnospiraceae</taxon>
    </lineage>
</organism>
<evidence type="ECO:0000313" key="2">
    <source>
        <dbReference type="Proteomes" id="UP000886780"/>
    </source>
</evidence>
<dbReference type="InterPro" id="IPR018490">
    <property type="entry name" value="cNMP-bd_dom_sf"/>
</dbReference>
<reference evidence="1" key="1">
    <citation type="journal article" date="2021" name="PeerJ">
        <title>Extensive microbial diversity within the chicken gut microbiome revealed by metagenomics and culture.</title>
        <authorList>
            <person name="Gilroy R."/>
            <person name="Ravi A."/>
            <person name="Getino M."/>
            <person name="Pursley I."/>
            <person name="Horton D.L."/>
            <person name="Alikhan N.F."/>
            <person name="Baker D."/>
            <person name="Gharbi K."/>
            <person name="Hall N."/>
            <person name="Watson M."/>
            <person name="Adriaenssens E.M."/>
            <person name="Foster-Nyarko E."/>
            <person name="Jarju S."/>
            <person name="Secka A."/>
            <person name="Antonio M."/>
            <person name="Oren A."/>
            <person name="Chaudhuri R.R."/>
            <person name="La Ragione R."/>
            <person name="Hildebrand F."/>
            <person name="Pallen M.J."/>
        </authorList>
    </citation>
    <scope>NUCLEOTIDE SEQUENCE</scope>
    <source>
        <strain evidence="1">ChiGjej4B4-12881</strain>
    </source>
</reference>
<evidence type="ECO:0000313" key="1">
    <source>
        <dbReference type="EMBL" id="HIX53326.1"/>
    </source>
</evidence>
<dbReference type="Gene3D" id="2.60.120.10">
    <property type="entry name" value="Jelly Rolls"/>
    <property type="match status" value="1"/>
</dbReference>
<gene>
    <name evidence="1" type="ORF">IAA28_11065</name>
</gene>
<name>A0A9D1W6F4_9FIRM</name>
<dbReference type="EMBL" id="DXEU01000205">
    <property type="protein sequence ID" value="HIX53326.1"/>
    <property type="molecule type" value="Genomic_DNA"/>
</dbReference>
<reference evidence="1" key="2">
    <citation type="submission" date="2021-04" db="EMBL/GenBank/DDBJ databases">
        <authorList>
            <person name="Gilroy R."/>
        </authorList>
    </citation>
    <scope>NUCLEOTIDE SEQUENCE</scope>
    <source>
        <strain evidence="1">ChiGjej4B4-12881</strain>
    </source>
</reference>
<dbReference type="CDD" id="cd00038">
    <property type="entry name" value="CAP_ED"/>
    <property type="match status" value="1"/>
</dbReference>
<accession>A0A9D1W6F4</accession>
<comment type="caution">
    <text evidence="1">The sequence shown here is derived from an EMBL/GenBank/DDBJ whole genome shotgun (WGS) entry which is preliminary data.</text>
</comment>
<dbReference type="InterPro" id="IPR014710">
    <property type="entry name" value="RmlC-like_jellyroll"/>
</dbReference>